<accession>D6WMY4</accession>
<proteinExistence type="predicted"/>
<dbReference type="InParanoid" id="D6WMY4"/>
<keyword evidence="2" id="KW-1185">Reference proteome</keyword>
<organism evidence="1 2">
    <name type="scientific">Tribolium castaneum</name>
    <name type="common">Red flour beetle</name>
    <dbReference type="NCBI Taxonomy" id="7070"/>
    <lineage>
        <taxon>Eukaryota</taxon>
        <taxon>Metazoa</taxon>
        <taxon>Ecdysozoa</taxon>
        <taxon>Arthropoda</taxon>
        <taxon>Hexapoda</taxon>
        <taxon>Insecta</taxon>
        <taxon>Pterygota</taxon>
        <taxon>Neoptera</taxon>
        <taxon>Endopterygota</taxon>
        <taxon>Coleoptera</taxon>
        <taxon>Polyphaga</taxon>
        <taxon>Cucujiformia</taxon>
        <taxon>Tenebrionidae</taxon>
        <taxon>Tenebrionidae incertae sedis</taxon>
        <taxon>Tribolium</taxon>
    </lineage>
</organism>
<dbReference type="Proteomes" id="UP000007266">
    <property type="component" value="Linkage group 5"/>
</dbReference>
<protein>
    <submittedName>
        <fullName evidence="1">Uncharacterized protein</fullName>
    </submittedName>
</protein>
<dbReference type="AlphaFoldDB" id="D6WMY4"/>
<dbReference type="HOGENOM" id="CLU_2029669_0_0_1"/>
<name>D6WMY4_TRICA</name>
<reference evidence="1 2" key="2">
    <citation type="journal article" date="2010" name="Nucleic Acids Res.">
        <title>BeetleBase in 2010: revisions to provide comprehensive genomic information for Tribolium castaneum.</title>
        <authorList>
            <person name="Kim H.S."/>
            <person name="Murphy T."/>
            <person name="Xia J."/>
            <person name="Caragea D."/>
            <person name="Park Y."/>
            <person name="Beeman R.W."/>
            <person name="Lorenzen M.D."/>
            <person name="Butcher S."/>
            <person name="Manak J.R."/>
            <person name="Brown S.J."/>
        </authorList>
    </citation>
    <scope>GENOME REANNOTATION</scope>
    <source>
        <strain evidence="1 2">Georgia GA2</strain>
    </source>
</reference>
<gene>
    <name evidence="1" type="primary">GLEAN_14614</name>
    <name evidence="1" type="ORF">TcasGA2_TC014614</name>
</gene>
<sequence length="122" mass="14209">MNFYYNNGLRLNRHKVCRVHIFRAAPEETPAPLDKHGPLSRWATSCKYISSVSGFPLRFLLCQPWIAFPIIDRQGLNDTRYLWEIAGHAQENRRKWELIATSPGVAIKFAKARYNSVLLFFK</sequence>
<reference evidence="1 2" key="1">
    <citation type="journal article" date="2008" name="Nature">
        <title>The genome of the model beetle and pest Tribolium castaneum.</title>
        <authorList>
            <consortium name="Tribolium Genome Sequencing Consortium"/>
            <person name="Richards S."/>
            <person name="Gibbs R.A."/>
            <person name="Weinstock G.M."/>
            <person name="Brown S.J."/>
            <person name="Denell R."/>
            <person name="Beeman R.W."/>
            <person name="Gibbs R."/>
            <person name="Beeman R.W."/>
            <person name="Brown S.J."/>
            <person name="Bucher G."/>
            <person name="Friedrich M."/>
            <person name="Grimmelikhuijzen C.J."/>
            <person name="Klingler M."/>
            <person name="Lorenzen M."/>
            <person name="Richards S."/>
            <person name="Roth S."/>
            <person name="Schroder R."/>
            <person name="Tautz D."/>
            <person name="Zdobnov E.M."/>
            <person name="Muzny D."/>
            <person name="Gibbs R.A."/>
            <person name="Weinstock G.M."/>
            <person name="Attaway T."/>
            <person name="Bell S."/>
            <person name="Buhay C.J."/>
            <person name="Chandrabose M.N."/>
            <person name="Chavez D."/>
            <person name="Clerk-Blankenburg K.P."/>
            <person name="Cree A."/>
            <person name="Dao M."/>
            <person name="Davis C."/>
            <person name="Chacko J."/>
            <person name="Dinh H."/>
            <person name="Dugan-Rocha S."/>
            <person name="Fowler G."/>
            <person name="Garner T.T."/>
            <person name="Garnes J."/>
            <person name="Gnirke A."/>
            <person name="Hawes A."/>
            <person name="Hernandez J."/>
            <person name="Hines S."/>
            <person name="Holder M."/>
            <person name="Hume J."/>
            <person name="Jhangiani S.N."/>
            <person name="Joshi V."/>
            <person name="Khan Z.M."/>
            <person name="Jackson L."/>
            <person name="Kovar C."/>
            <person name="Kowis A."/>
            <person name="Lee S."/>
            <person name="Lewis L.R."/>
            <person name="Margolis J."/>
            <person name="Morgan M."/>
            <person name="Nazareth L.V."/>
            <person name="Nguyen N."/>
            <person name="Okwuonu G."/>
            <person name="Parker D."/>
            <person name="Richards S."/>
            <person name="Ruiz S.J."/>
            <person name="Santibanez J."/>
            <person name="Savard J."/>
            <person name="Scherer S.E."/>
            <person name="Schneider B."/>
            <person name="Sodergren E."/>
            <person name="Tautz D."/>
            <person name="Vattahil S."/>
            <person name="Villasana D."/>
            <person name="White C.S."/>
            <person name="Wright R."/>
            <person name="Park Y."/>
            <person name="Beeman R.W."/>
            <person name="Lord J."/>
            <person name="Oppert B."/>
            <person name="Lorenzen M."/>
            <person name="Brown S."/>
            <person name="Wang L."/>
            <person name="Savard J."/>
            <person name="Tautz D."/>
            <person name="Richards S."/>
            <person name="Weinstock G."/>
            <person name="Gibbs R.A."/>
            <person name="Liu Y."/>
            <person name="Worley K."/>
            <person name="Weinstock G."/>
            <person name="Elsik C.G."/>
            <person name="Reese J.T."/>
            <person name="Elhaik E."/>
            <person name="Landan G."/>
            <person name="Graur D."/>
            <person name="Arensburger P."/>
            <person name="Atkinson P."/>
            <person name="Beeman R.W."/>
            <person name="Beidler J."/>
            <person name="Brown S.J."/>
            <person name="Demuth J.P."/>
            <person name="Drury D.W."/>
            <person name="Du Y.Z."/>
            <person name="Fujiwara H."/>
            <person name="Lorenzen M."/>
            <person name="Maselli V."/>
            <person name="Osanai M."/>
            <person name="Park Y."/>
            <person name="Robertson H.M."/>
            <person name="Tu Z."/>
            <person name="Wang J.J."/>
            <person name="Wang S."/>
            <person name="Richards S."/>
            <person name="Song H."/>
            <person name="Zhang L."/>
            <person name="Sodergren E."/>
            <person name="Werner D."/>
            <person name="Stanke M."/>
            <person name="Morgenstern B."/>
            <person name="Solovyev V."/>
            <person name="Kosarev P."/>
            <person name="Brown G."/>
            <person name="Chen H.C."/>
            <person name="Ermolaeva O."/>
            <person name="Hlavina W."/>
            <person name="Kapustin Y."/>
            <person name="Kiryutin B."/>
            <person name="Kitts P."/>
            <person name="Maglott D."/>
            <person name="Pruitt K."/>
            <person name="Sapojnikov V."/>
            <person name="Souvorov A."/>
            <person name="Mackey A.J."/>
            <person name="Waterhouse R.M."/>
            <person name="Wyder S."/>
            <person name="Zdobnov E.M."/>
            <person name="Zdobnov E.M."/>
            <person name="Wyder S."/>
            <person name="Kriventseva E.V."/>
            <person name="Kadowaki T."/>
            <person name="Bork P."/>
            <person name="Aranda M."/>
            <person name="Bao R."/>
            <person name="Beermann A."/>
            <person name="Berns N."/>
            <person name="Bolognesi R."/>
            <person name="Bonneton F."/>
            <person name="Bopp D."/>
            <person name="Brown S.J."/>
            <person name="Bucher G."/>
            <person name="Butts T."/>
            <person name="Chaumot A."/>
            <person name="Denell R.E."/>
            <person name="Ferrier D.E."/>
            <person name="Friedrich M."/>
            <person name="Gordon C.M."/>
            <person name="Jindra M."/>
            <person name="Klingler M."/>
            <person name="Lan Q."/>
            <person name="Lattorff H.M."/>
            <person name="Laudet V."/>
            <person name="von Levetsow C."/>
            <person name="Liu Z."/>
            <person name="Lutz R."/>
            <person name="Lynch J.A."/>
            <person name="da Fonseca R.N."/>
            <person name="Posnien N."/>
            <person name="Reuter R."/>
            <person name="Roth S."/>
            <person name="Savard J."/>
            <person name="Schinko J.B."/>
            <person name="Schmitt C."/>
            <person name="Schoppmeier M."/>
            <person name="Schroder R."/>
            <person name="Shippy T.D."/>
            <person name="Simonnet F."/>
            <person name="Marques-Souza H."/>
            <person name="Tautz D."/>
            <person name="Tomoyasu Y."/>
            <person name="Trauner J."/>
            <person name="Van der Zee M."/>
            <person name="Vervoort M."/>
            <person name="Wittkopp N."/>
            <person name="Wimmer E.A."/>
            <person name="Yang X."/>
            <person name="Jones A.K."/>
            <person name="Sattelle D.B."/>
            <person name="Ebert P.R."/>
            <person name="Nelson D."/>
            <person name="Scott J.G."/>
            <person name="Beeman R.W."/>
            <person name="Muthukrishnan S."/>
            <person name="Kramer K.J."/>
            <person name="Arakane Y."/>
            <person name="Beeman R.W."/>
            <person name="Zhu Q."/>
            <person name="Hogenkamp D."/>
            <person name="Dixit R."/>
            <person name="Oppert B."/>
            <person name="Jiang H."/>
            <person name="Zou Z."/>
            <person name="Marshall J."/>
            <person name="Elpidina E."/>
            <person name="Vinokurov K."/>
            <person name="Oppert C."/>
            <person name="Zou Z."/>
            <person name="Evans J."/>
            <person name="Lu Z."/>
            <person name="Zhao P."/>
            <person name="Sumathipala N."/>
            <person name="Altincicek B."/>
            <person name="Vilcinskas A."/>
            <person name="Williams M."/>
            <person name="Hultmark D."/>
            <person name="Hetru C."/>
            <person name="Jiang H."/>
            <person name="Grimmelikhuijzen C.J."/>
            <person name="Hauser F."/>
            <person name="Cazzamali G."/>
            <person name="Williamson M."/>
            <person name="Park Y."/>
            <person name="Li B."/>
            <person name="Tanaka Y."/>
            <person name="Predel R."/>
            <person name="Neupert S."/>
            <person name="Schachtner J."/>
            <person name="Verleyen P."/>
            <person name="Raible F."/>
            <person name="Bork P."/>
            <person name="Friedrich M."/>
            <person name="Walden K.K."/>
            <person name="Robertson H.M."/>
            <person name="Angeli S."/>
            <person name="Foret S."/>
            <person name="Bucher G."/>
            <person name="Schuetz S."/>
            <person name="Maleszka R."/>
            <person name="Wimmer E.A."/>
            <person name="Beeman R.W."/>
            <person name="Lorenzen M."/>
            <person name="Tomoyasu Y."/>
            <person name="Miller S.C."/>
            <person name="Grossmann D."/>
            <person name="Bucher G."/>
        </authorList>
    </citation>
    <scope>NUCLEOTIDE SEQUENCE [LARGE SCALE GENOMIC DNA]</scope>
    <source>
        <strain evidence="1 2">Georgia GA2</strain>
    </source>
</reference>
<evidence type="ECO:0000313" key="2">
    <source>
        <dbReference type="Proteomes" id="UP000007266"/>
    </source>
</evidence>
<evidence type="ECO:0000313" key="1">
    <source>
        <dbReference type="EMBL" id="EFA04321.1"/>
    </source>
</evidence>
<dbReference type="EMBL" id="KQ971343">
    <property type="protein sequence ID" value="EFA04321.1"/>
    <property type="molecule type" value="Genomic_DNA"/>
</dbReference>